<evidence type="ECO:0000259" key="3">
    <source>
        <dbReference type="SMART" id="SM00062"/>
    </source>
</evidence>
<dbReference type="EMBL" id="CP034759">
    <property type="protein sequence ID" value="QBG37350.1"/>
    <property type="molecule type" value="Genomic_DNA"/>
</dbReference>
<dbReference type="Proteomes" id="UP000290244">
    <property type="component" value="Chromosome"/>
</dbReference>
<keyword evidence="5" id="KW-1185">Reference proteome</keyword>
<proteinExistence type="inferred from homology"/>
<dbReference type="SUPFAM" id="SSF53850">
    <property type="entry name" value="Periplasmic binding protein-like II"/>
    <property type="match status" value="1"/>
</dbReference>
<dbReference type="AlphaFoldDB" id="A0A4V0ZGH8"/>
<keyword evidence="2" id="KW-0732">Signal</keyword>
<sequence>MLIKSNKLFAKFTTSCLTLVCLLYTHSIYAKEFLIAVGLTKPPYVIQETNKGFELELIIAICKRMQKQCRFVHTEFGHSVKMLQVEQIDAVMTASKQVFSGQAHLSTSYITYQNVAISLKERNLDIQSIADLGKLSIASFQSAHKVLGKEFAQAAQDSPMYLQIAIQKQQPLLLLKKRVDVIVIDINIFKYLIKSMALGDIESQFNIHPVFPPSKYHVAFKDEQLKDAFNAAFEIFQYSKEYQKLKVKYDFH</sequence>
<evidence type="ECO:0000256" key="1">
    <source>
        <dbReference type="ARBA" id="ARBA00010333"/>
    </source>
</evidence>
<name>A0A4V0ZGH8_9GAMM</name>
<comment type="similarity">
    <text evidence="1">Belongs to the bacterial solute-binding protein 3 family.</text>
</comment>
<dbReference type="PANTHER" id="PTHR35936:SF19">
    <property type="entry name" value="AMINO-ACID-BINDING PROTEIN YXEM-RELATED"/>
    <property type="match status" value="1"/>
</dbReference>
<accession>A0A4V0ZGH8</accession>
<gene>
    <name evidence="4" type="ORF">EMK97_17195</name>
</gene>
<protein>
    <submittedName>
        <fullName evidence="4">Transporter substrate-binding domain-containing protein</fullName>
    </submittedName>
</protein>
<evidence type="ECO:0000313" key="4">
    <source>
        <dbReference type="EMBL" id="QBG37350.1"/>
    </source>
</evidence>
<dbReference type="InterPro" id="IPR001638">
    <property type="entry name" value="Solute-binding_3/MltF_N"/>
</dbReference>
<reference evidence="4 5" key="1">
    <citation type="submission" date="2018-12" db="EMBL/GenBank/DDBJ databases">
        <title>Complete genome of Litorilituus sediminis.</title>
        <authorList>
            <person name="Liu A."/>
            <person name="Rong J."/>
        </authorList>
    </citation>
    <scope>NUCLEOTIDE SEQUENCE [LARGE SCALE GENOMIC DNA]</scope>
    <source>
        <strain evidence="4 5">JCM 17549</strain>
    </source>
</reference>
<organism evidence="4 5">
    <name type="scientific">Litorilituus sediminis</name>
    <dbReference type="NCBI Taxonomy" id="718192"/>
    <lineage>
        <taxon>Bacteria</taxon>
        <taxon>Pseudomonadati</taxon>
        <taxon>Pseudomonadota</taxon>
        <taxon>Gammaproteobacteria</taxon>
        <taxon>Alteromonadales</taxon>
        <taxon>Colwelliaceae</taxon>
        <taxon>Litorilituus</taxon>
    </lineage>
</organism>
<dbReference type="PANTHER" id="PTHR35936">
    <property type="entry name" value="MEMBRANE-BOUND LYTIC MUREIN TRANSGLYCOSYLASE F"/>
    <property type="match status" value="1"/>
</dbReference>
<feature type="domain" description="Solute-binding protein family 3/N-terminal" evidence="3">
    <location>
        <begin position="32"/>
        <end position="252"/>
    </location>
</feature>
<dbReference type="KEGG" id="lsd:EMK97_17195"/>
<dbReference type="OrthoDB" id="245568at2"/>
<dbReference type="Pfam" id="PF00497">
    <property type="entry name" value="SBP_bac_3"/>
    <property type="match status" value="1"/>
</dbReference>
<evidence type="ECO:0000313" key="5">
    <source>
        <dbReference type="Proteomes" id="UP000290244"/>
    </source>
</evidence>
<evidence type="ECO:0000256" key="2">
    <source>
        <dbReference type="ARBA" id="ARBA00022729"/>
    </source>
</evidence>
<dbReference type="Gene3D" id="3.40.190.10">
    <property type="entry name" value="Periplasmic binding protein-like II"/>
    <property type="match status" value="2"/>
</dbReference>
<dbReference type="SMART" id="SM00062">
    <property type="entry name" value="PBPb"/>
    <property type="match status" value="1"/>
</dbReference>